<dbReference type="InterPro" id="IPR036388">
    <property type="entry name" value="WH-like_DNA-bd_sf"/>
</dbReference>
<dbReference type="SMART" id="SM00347">
    <property type="entry name" value="HTH_MARR"/>
    <property type="match status" value="1"/>
</dbReference>
<dbReference type="Pfam" id="PF12802">
    <property type="entry name" value="MarR_2"/>
    <property type="match status" value="1"/>
</dbReference>
<sequence>MTARRDLAEMMHPLLQSLVAAELPVLAAHGVSMWGYAVLGALDDGSVRTQAALAEAIGADKTRIIGTLDKLQAAGLITRDPDPRDRRARILTITAEGREVRRSVRAEIQANEERLLARLPAADRHGFLRALEALHRLPREQITERSPLDRRPNRRPNAAHDR</sequence>
<keyword evidence="3" id="KW-0238">DNA-binding</keyword>
<comment type="caution">
    <text evidence="3">The sequence shown here is derived from an EMBL/GenBank/DDBJ whole genome shotgun (WGS) entry which is preliminary data.</text>
</comment>
<evidence type="ECO:0000259" key="2">
    <source>
        <dbReference type="PROSITE" id="PS50995"/>
    </source>
</evidence>
<evidence type="ECO:0000313" key="4">
    <source>
        <dbReference type="Proteomes" id="UP000633509"/>
    </source>
</evidence>
<proteinExistence type="predicted"/>
<dbReference type="PRINTS" id="PR00598">
    <property type="entry name" value="HTHMARR"/>
</dbReference>
<feature type="domain" description="HTH marR-type" evidence="2">
    <location>
        <begin position="1"/>
        <end position="136"/>
    </location>
</feature>
<dbReference type="PANTHER" id="PTHR33164">
    <property type="entry name" value="TRANSCRIPTIONAL REGULATOR, MARR FAMILY"/>
    <property type="match status" value="1"/>
</dbReference>
<dbReference type="InterPro" id="IPR000835">
    <property type="entry name" value="HTH_MarR-typ"/>
</dbReference>
<dbReference type="PANTHER" id="PTHR33164:SF43">
    <property type="entry name" value="HTH-TYPE TRANSCRIPTIONAL REPRESSOR YETL"/>
    <property type="match status" value="1"/>
</dbReference>
<feature type="region of interest" description="Disordered" evidence="1">
    <location>
        <begin position="142"/>
        <end position="162"/>
    </location>
</feature>
<evidence type="ECO:0000313" key="3">
    <source>
        <dbReference type="EMBL" id="MBE1582392.1"/>
    </source>
</evidence>
<evidence type="ECO:0000256" key="1">
    <source>
        <dbReference type="SAM" id="MobiDB-lite"/>
    </source>
</evidence>
<dbReference type="GO" id="GO:0003677">
    <property type="term" value="F:DNA binding"/>
    <property type="evidence" value="ECO:0007669"/>
    <property type="project" value="UniProtKB-KW"/>
</dbReference>
<accession>A0ABR9LP63</accession>
<keyword evidence="4" id="KW-1185">Reference proteome</keyword>
<gene>
    <name evidence="3" type="ORF">H4W80_000650</name>
</gene>
<reference evidence="3 4" key="1">
    <citation type="submission" date="2020-10" db="EMBL/GenBank/DDBJ databases">
        <title>Sequencing the genomes of 1000 actinobacteria strains.</title>
        <authorList>
            <person name="Klenk H.-P."/>
        </authorList>
    </citation>
    <scope>NUCLEOTIDE SEQUENCE [LARGE SCALE GENOMIC DNA]</scope>
    <source>
        <strain evidence="3 4">DSM 43173</strain>
    </source>
</reference>
<dbReference type="InterPro" id="IPR036390">
    <property type="entry name" value="WH_DNA-bd_sf"/>
</dbReference>
<dbReference type="SUPFAM" id="SSF46785">
    <property type="entry name" value="Winged helix' DNA-binding domain"/>
    <property type="match status" value="1"/>
</dbReference>
<name>A0ABR9LP63_9ACTN</name>
<dbReference type="PROSITE" id="PS50995">
    <property type="entry name" value="HTH_MARR_2"/>
    <property type="match status" value="1"/>
</dbReference>
<dbReference type="Gene3D" id="1.10.10.10">
    <property type="entry name" value="Winged helix-like DNA-binding domain superfamily/Winged helix DNA-binding domain"/>
    <property type="match status" value="1"/>
</dbReference>
<feature type="compositionally biased region" description="Basic and acidic residues" evidence="1">
    <location>
        <begin position="142"/>
        <end position="151"/>
    </location>
</feature>
<protein>
    <submittedName>
        <fullName evidence="3">DNA-binding MarR family transcriptional regulator</fullName>
    </submittedName>
</protein>
<dbReference type="RefSeq" id="WP_318786678.1">
    <property type="nucleotide sequence ID" value="NZ_JADBEK010000001.1"/>
</dbReference>
<dbReference type="Proteomes" id="UP000633509">
    <property type="component" value="Unassembled WGS sequence"/>
</dbReference>
<dbReference type="EMBL" id="JADBEK010000001">
    <property type="protein sequence ID" value="MBE1582392.1"/>
    <property type="molecule type" value="Genomic_DNA"/>
</dbReference>
<organism evidence="3 4">
    <name type="scientific">Nonomuraea angiospora</name>
    <dbReference type="NCBI Taxonomy" id="46172"/>
    <lineage>
        <taxon>Bacteria</taxon>
        <taxon>Bacillati</taxon>
        <taxon>Actinomycetota</taxon>
        <taxon>Actinomycetes</taxon>
        <taxon>Streptosporangiales</taxon>
        <taxon>Streptosporangiaceae</taxon>
        <taxon>Nonomuraea</taxon>
    </lineage>
</organism>
<dbReference type="InterPro" id="IPR039422">
    <property type="entry name" value="MarR/SlyA-like"/>
</dbReference>